<gene>
    <name evidence="3" type="ORF">SAMN04488023_1612</name>
</gene>
<dbReference type="GO" id="GO:0000155">
    <property type="term" value="F:phosphorelay sensor kinase activity"/>
    <property type="evidence" value="ECO:0007669"/>
    <property type="project" value="InterPro"/>
</dbReference>
<dbReference type="Proteomes" id="UP000199572">
    <property type="component" value="Unassembled WGS sequence"/>
</dbReference>
<feature type="transmembrane region" description="Helical" evidence="1">
    <location>
        <begin position="12"/>
        <end position="34"/>
    </location>
</feature>
<keyword evidence="3" id="KW-0418">Kinase</keyword>
<evidence type="ECO:0000256" key="1">
    <source>
        <dbReference type="SAM" id="Phobius"/>
    </source>
</evidence>
<dbReference type="Pfam" id="PF06580">
    <property type="entry name" value="His_kinase"/>
    <property type="match status" value="1"/>
</dbReference>
<keyword evidence="1" id="KW-0812">Transmembrane</keyword>
<dbReference type="RefSeq" id="WP_090889872.1">
    <property type="nucleotide sequence ID" value="NZ_FOGG01000061.1"/>
</dbReference>
<dbReference type="PANTHER" id="PTHR34220">
    <property type="entry name" value="SENSOR HISTIDINE KINASE YPDA"/>
    <property type="match status" value="1"/>
</dbReference>
<dbReference type="InterPro" id="IPR050640">
    <property type="entry name" value="Bact_2-comp_sensor_kinase"/>
</dbReference>
<dbReference type="AlphaFoldDB" id="A0A1H9W7F4"/>
<proteinExistence type="predicted"/>
<keyword evidence="3" id="KW-0808">Transferase</keyword>
<feature type="transmembrane region" description="Helical" evidence="1">
    <location>
        <begin position="116"/>
        <end position="137"/>
    </location>
</feature>
<dbReference type="InterPro" id="IPR036890">
    <property type="entry name" value="HATPase_C_sf"/>
</dbReference>
<evidence type="ECO:0000313" key="3">
    <source>
        <dbReference type="EMBL" id="SES29765.1"/>
    </source>
</evidence>
<evidence type="ECO:0000259" key="2">
    <source>
        <dbReference type="Pfam" id="PF06580"/>
    </source>
</evidence>
<reference evidence="3 4" key="1">
    <citation type="submission" date="2016-10" db="EMBL/GenBank/DDBJ databases">
        <authorList>
            <person name="de Groot N.N."/>
        </authorList>
    </citation>
    <scope>NUCLEOTIDE SEQUENCE [LARGE SCALE GENOMIC DNA]</scope>
    <source>
        <strain evidence="3 4">DSM 18610</strain>
    </source>
</reference>
<keyword evidence="4" id="KW-1185">Reference proteome</keyword>
<dbReference type="GO" id="GO:0016020">
    <property type="term" value="C:membrane"/>
    <property type="evidence" value="ECO:0007669"/>
    <property type="project" value="InterPro"/>
</dbReference>
<feature type="domain" description="Signal transduction histidine kinase internal region" evidence="2">
    <location>
        <begin position="173"/>
        <end position="248"/>
    </location>
</feature>
<keyword evidence="1" id="KW-1133">Transmembrane helix</keyword>
<accession>A0A1H9W7F4</accession>
<dbReference type="OrthoDB" id="9792992at2"/>
<dbReference type="EMBL" id="FOGG01000061">
    <property type="protein sequence ID" value="SES29765.1"/>
    <property type="molecule type" value="Genomic_DNA"/>
</dbReference>
<protein>
    <submittedName>
        <fullName evidence="3">Histidine kinase</fullName>
    </submittedName>
</protein>
<dbReference type="InterPro" id="IPR010559">
    <property type="entry name" value="Sig_transdc_His_kin_internal"/>
</dbReference>
<sequence length="375" mass="44319">MIKSISQWFKRYAIHFLIWSIFMAYEIIVIGLYAKKFGHPIAYGSHYLLIVFFFYGFSNYFLPWALTRKFDAIWRFPVVLTVWMVLYVLINFKLDQLLLKYGIAPDKGVMEISWNYAYQVIYRAVYILGFSSAYYFFSVYVKQRNLAENLERQRLHQIIEEEKMKRALSKSQNDFLKAQINPHFLFNTLDYVYQNVHFESPEAGEAIMALSAMMRYAVDANESGEYIRLGDEMEQVDKLIYLYQLRKNMELPIITDFREEAMEIRFIPLVLMTLVENIFKHGNVADTQTGIFISVRIEEEQLVMETLNALNVQTHRHSTRSGLKNIRQRLQFAYGKDIDCSFTEADGVFRAIVSIPLNRITHQEQRRQLLQTQPN</sequence>
<feature type="transmembrane region" description="Helical" evidence="1">
    <location>
        <begin position="73"/>
        <end position="90"/>
    </location>
</feature>
<dbReference type="STRING" id="390241.SAMN04488023_1612"/>
<feature type="transmembrane region" description="Helical" evidence="1">
    <location>
        <begin position="46"/>
        <end position="66"/>
    </location>
</feature>
<keyword evidence="1" id="KW-0472">Membrane</keyword>
<dbReference type="Gene3D" id="3.30.565.10">
    <property type="entry name" value="Histidine kinase-like ATPase, C-terminal domain"/>
    <property type="match status" value="1"/>
</dbReference>
<name>A0A1H9W7F4_9SPHI</name>
<dbReference type="PANTHER" id="PTHR34220:SF7">
    <property type="entry name" value="SENSOR HISTIDINE KINASE YPDA"/>
    <property type="match status" value="1"/>
</dbReference>
<organism evidence="3 4">
    <name type="scientific">Pedobacter rhizosphaerae</name>
    <dbReference type="NCBI Taxonomy" id="390241"/>
    <lineage>
        <taxon>Bacteria</taxon>
        <taxon>Pseudomonadati</taxon>
        <taxon>Bacteroidota</taxon>
        <taxon>Sphingobacteriia</taxon>
        <taxon>Sphingobacteriales</taxon>
        <taxon>Sphingobacteriaceae</taxon>
        <taxon>Pedobacter</taxon>
    </lineage>
</organism>
<evidence type="ECO:0000313" key="4">
    <source>
        <dbReference type="Proteomes" id="UP000199572"/>
    </source>
</evidence>